<feature type="transmembrane region" description="Helical" evidence="2">
    <location>
        <begin position="226"/>
        <end position="247"/>
    </location>
</feature>
<feature type="transmembrane region" description="Helical" evidence="2">
    <location>
        <begin position="185"/>
        <end position="206"/>
    </location>
</feature>
<accession>A0A561EIF9</accession>
<feature type="transmembrane region" description="Helical" evidence="2">
    <location>
        <begin position="67"/>
        <end position="91"/>
    </location>
</feature>
<feature type="transmembrane region" description="Helical" evidence="2">
    <location>
        <begin position="356"/>
        <end position="379"/>
    </location>
</feature>
<organism evidence="3 4">
    <name type="scientific">Kitasatospora atroaurantiaca</name>
    <dbReference type="NCBI Taxonomy" id="285545"/>
    <lineage>
        <taxon>Bacteria</taxon>
        <taxon>Bacillati</taxon>
        <taxon>Actinomycetota</taxon>
        <taxon>Actinomycetes</taxon>
        <taxon>Kitasatosporales</taxon>
        <taxon>Streptomycetaceae</taxon>
        <taxon>Kitasatospora</taxon>
    </lineage>
</organism>
<gene>
    <name evidence="3" type="ORF">FB465_0298</name>
</gene>
<keyword evidence="2" id="KW-1133">Transmembrane helix</keyword>
<sequence>MHQSDHPRTNAGPGPGRARTSQGPGPGRAWADALASAAAPLLAMTAVAALGLWFARATTLPAGAFPAVLAALVLMAVGVPVDLTGSAAFVAEAQGGITALPLSVTLVGALVTGAVFLHPLRLHAVVRPGEWAARAARTALLWTGLLLLLRLSAQHSFTVPTGDPLLDELGGLFGAAPTVGFRAPVLPTIGFGLLWIVVVLALALAASRRAPLPPRLLRYQAAVRPAAHAVLTLLLVYVVIALVAGLVSATVDGHPRDTLAVILLALPNLAWIALGVGLGGVWHGHAGGSIGLPMPHPLASVLQTSQARDVTLDLSSLAQQDGRSWLLAVLAAVLLLLAGLGAALHSPADLRLWKYAAHLAVAMAVAMLLIGLLTRISASLGLSLLGLDSTGGVFLRADLLISVPLAALWGALAGLLGALMARPIRPRSIRPGR</sequence>
<reference evidence="3 4" key="1">
    <citation type="submission" date="2019-06" db="EMBL/GenBank/DDBJ databases">
        <title>Sequencing the genomes of 1000 actinobacteria strains.</title>
        <authorList>
            <person name="Klenk H.-P."/>
        </authorList>
    </citation>
    <scope>NUCLEOTIDE SEQUENCE [LARGE SCALE GENOMIC DNA]</scope>
    <source>
        <strain evidence="3 4">DSM 41649</strain>
    </source>
</reference>
<evidence type="ECO:0000256" key="1">
    <source>
        <dbReference type="SAM" id="MobiDB-lite"/>
    </source>
</evidence>
<dbReference type="InterPro" id="IPR047724">
    <property type="entry name" value="Streptophobe"/>
</dbReference>
<dbReference type="EMBL" id="VIVR01000001">
    <property type="protein sequence ID" value="TWE15405.1"/>
    <property type="molecule type" value="Genomic_DNA"/>
</dbReference>
<feature type="transmembrane region" description="Helical" evidence="2">
    <location>
        <begin position="399"/>
        <end position="421"/>
    </location>
</feature>
<dbReference type="AlphaFoldDB" id="A0A561EIF9"/>
<comment type="caution">
    <text evidence="3">The sequence shown here is derived from an EMBL/GenBank/DDBJ whole genome shotgun (WGS) entry which is preliminary data.</text>
</comment>
<keyword evidence="2" id="KW-0812">Transmembrane</keyword>
<protein>
    <recommendedName>
        <fullName evidence="5">Integral membrane protein</fullName>
    </recommendedName>
</protein>
<feature type="region of interest" description="Disordered" evidence="1">
    <location>
        <begin position="1"/>
        <end position="29"/>
    </location>
</feature>
<evidence type="ECO:0008006" key="5">
    <source>
        <dbReference type="Google" id="ProtNLM"/>
    </source>
</evidence>
<name>A0A561EIF9_9ACTN</name>
<keyword evidence="4" id="KW-1185">Reference proteome</keyword>
<evidence type="ECO:0000256" key="2">
    <source>
        <dbReference type="SAM" id="Phobius"/>
    </source>
</evidence>
<feature type="transmembrane region" description="Helical" evidence="2">
    <location>
        <begin position="33"/>
        <end position="55"/>
    </location>
</feature>
<feature type="transmembrane region" description="Helical" evidence="2">
    <location>
        <begin position="325"/>
        <end position="344"/>
    </location>
</feature>
<feature type="transmembrane region" description="Helical" evidence="2">
    <location>
        <begin position="259"/>
        <end position="282"/>
    </location>
</feature>
<dbReference type="NCBIfam" id="NF038391">
    <property type="entry name" value="streptophobe"/>
    <property type="match status" value="1"/>
</dbReference>
<dbReference type="RefSeq" id="WP_246192439.1">
    <property type="nucleotide sequence ID" value="NZ_BAAABR010000014.1"/>
</dbReference>
<keyword evidence="2" id="KW-0472">Membrane</keyword>
<dbReference type="Proteomes" id="UP000318416">
    <property type="component" value="Unassembled WGS sequence"/>
</dbReference>
<evidence type="ECO:0000313" key="3">
    <source>
        <dbReference type="EMBL" id="TWE15405.1"/>
    </source>
</evidence>
<feature type="transmembrane region" description="Helical" evidence="2">
    <location>
        <begin position="97"/>
        <end position="117"/>
    </location>
</feature>
<proteinExistence type="predicted"/>
<evidence type="ECO:0000313" key="4">
    <source>
        <dbReference type="Proteomes" id="UP000318416"/>
    </source>
</evidence>